<evidence type="ECO:0000256" key="1">
    <source>
        <dbReference type="SAM" id="MobiDB-lite"/>
    </source>
</evidence>
<protein>
    <submittedName>
        <fullName evidence="3">Transcriptional regulator</fullName>
    </submittedName>
</protein>
<dbReference type="InterPro" id="IPR054762">
    <property type="entry name" value="Gp19_RNaseH-like"/>
</dbReference>
<dbReference type="RefSeq" id="WP_120366753.1">
    <property type="nucleotide sequence ID" value="NZ_RAXZ01000002.1"/>
</dbReference>
<proteinExistence type="predicted"/>
<evidence type="ECO:0000313" key="3">
    <source>
        <dbReference type="EMBL" id="RKG55239.1"/>
    </source>
</evidence>
<reference evidence="3 4" key="1">
    <citation type="submission" date="2018-09" db="EMBL/GenBank/DDBJ databases">
        <title>The draft genome of Acinetobacter spp. strains.</title>
        <authorList>
            <person name="Qin J."/>
            <person name="Feng Y."/>
            <person name="Zong Z."/>
        </authorList>
    </citation>
    <scope>NUCLEOTIDE SEQUENCE [LARGE SCALE GENOMIC DNA]</scope>
    <source>
        <strain evidence="3 4">WCHAc060002</strain>
    </source>
</reference>
<sequence>MTKPKISFLAFFLLWAELQGWKVPGFHVHVCIFLEKFYLEGRTGLLMLPRGHSKSSILDVFNAWVIYCWPHTQILHQGTTDSDAYKCSKGTRDVLERHPLCLSNPIVGIRQGEIERWFVNGTPDVRYGTMLAKGILSGVTGHRAHFIQNDDVETPQTTANPEQREKLPKKLSEQTHIAIPGAKRLWIGTPHTHDSLYEKIKKQRKVEKLILKMFENEKRIEDSKTGQKVILDFEPIHAFSGIGVGSKYLREGEHYRCKKLNNAWEITFLESNYIVDFYSKGLWEERFTPEEMEFRREECKTLNEWDSQYQMHAKPVGDVRLDPDKILAYDCEPVLRRANGQYVLMLGEIRIIGASLKWDPSSGKLKSDISSVALFFHDEYGNKYWHRASALIGPDVETNEHGEIVGGQVWQLCDLIEEFNITKVVVETNGIGGFAPSSLKGALKKRKLQCGVEEQHASQNKNKRILEAIEGPLMSGLLWAHMSVLVNETLSGEEEDSAVAKQMREWNPAISSQPDDYLDSAAGAIVSQPERVGKIHRQNEVNESPNWRTDGGVVEAALDFEH</sequence>
<dbReference type="InterPro" id="IPR047987">
    <property type="entry name" value="Gp19-like_virus"/>
</dbReference>
<feature type="region of interest" description="Disordered" evidence="1">
    <location>
        <begin position="149"/>
        <end position="171"/>
    </location>
</feature>
<comment type="caution">
    <text evidence="3">The sequence shown here is derived from an EMBL/GenBank/DDBJ whole genome shotgun (WGS) entry which is preliminary data.</text>
</comment>
<dbReference type="AlphaFoldDB" id="A0A3A8G9G8"/>
<organism evidence="3 4">
    <name type="scientific">Acinetobacter cumulans</name>
    <dbReference type="NCBI Taxonomy" id="2136182"/>
    <lineage>
        <taxon>Bacteria</taxon>
        <taxon>Pseudomonadati</taxon>
        <taxon>Pseudomonadota</taxon>
        <taxon>Gammaproteobacteria</taxon>
        <taxon>Moraxellales</taxon>
        <taxon>Moraxellaceae</taxon>
        <taxon>Acinetobacter</taxon>
    </lineage>
</organism>
<dbReference type="Pfam" id="PF22530">
    <property type="entry name" value="Terminase-T7_RNaseH-like"/>
    <property type="match status" value="1"/>
</dbReference>
<feature type="domain" description="Terminase large subunit ribonuclease H-like" evidence="2">
    <location>
        <begin position="409"/>
        <end position="472"/>
    </location>
</feature>
<dbReference type="Proteomes" id="UP000281084">
    <property type="component" value="Unassembled WGS sequence"/>
</dbReference>
<dbReference type="InterPro" id="IPR027417">
    <property type="entry name" value="P-loop_NTPase"/>
</dbReference>
<accession>A0A3A8G9G8</accession>
<evidence type="ECO:0000259" key="2">
    <source>
        <dbReference type="Pfam" id="PF22530"/>
    </source>
</evidence>
<name>A0A3A8G9G8_9GAMM</name>
<feature type="compositionally biased region" description="Basic and acidic residues" evidence="1">
    <location>
        <begin position="162"/>
        <end position="171"/>
    </location>
</feature>
<dbReference type="NCBIfam" id="NF033889">
    <property type="entry name" value="termin_lrg_T7"/>
    <property type="match status" value="1"/>
</dbReference>
<evidence type="ECO:0000313" key="4">
    <source>
        <dbReference type="Proteomes" id="UP000281084"/>
    </source>
</evidence>
<dbReference type="EMBL" id="RAXZ01000002">
    <property type="protein sequence ID" value="RKG55239.1"/>
    <property type="molecule type" value="Genomic_DNA"/>
</dbReference>
<dbReference type="Gene3D" id="3.40.50.300">
    <property type="entry name" value="P-loop containing nucleotide triphosphate hydrolases"/>
    <property type="match status" value="1"/>
</dbReference>
<gene>
    <name evidence="3" type="ORF">D7V64_02690</name>
</gene>